<dbReference type="GO" id="GO:0043565">
    <property type="term" value="F:sequence-specific DNA binding"/>
    <property type="evidence" value="ECO:0007669"/>
    <property type="project" value="UniProtKB-ARBA"/>
</dbReference>
<dbReference type="InterPro" id="IPR052991">
    <property type="entry name" value="Non-func_TypeII_TA_Antitoxin"/>
</dbReference>
<proteinExistence type="predicted"/>
<dbReference type="Gene3D" id="1.10.1220.10">
    <property type="entry name" value="Met repressor-like"/>
    <property type="match status" value="1"/>
</dbReference>
<name>A0A1W5DEF0_SERPR</name>
<dbReference type="AlphaFoldDB" id="A0A1W5DEF0"/>
<dbReference type="Proteomes" id="UP000596176">
    <property type="component" value="Chromosome"/>
</dbReference>
<dbReference type="PANTHER" id="PTHR40688:SF2">
    <property type="entry name" value="RIBBON-HELIX-HELIX PROTEIN COPG DOMAIN-CONTAINING PROTEIN"/>
    <property type="match status" value="1"/>
</dbReference>
<accession>A0A1W5DEF0</accession>
<dbReference type="SUPFAM" id="SSF47598">
    <property type="entry name" value="Ribbon-helix-helix"/>
    <property type="match status" value="1"/>
</dbReference>
<dbReference type="InterPro" id="IPR010985">
    <property type="entry name" value="Ribbon_hlx_hlx"/>
</dbReference>
<dbReference type="EMBL" id="CP068391">
    <property type="protein sequence ID" value="QQX55468.1"/>
    <property type="molecule type" value="Genomic_DNA"/>
</dbReference>
<protein>
    <submittedName>
        <fullName evidence="1">Ribbon-helix-helix protein, CopG family</fullName>
    </submittedName>
</protein>
<dbReference type="InterPro" id="IPR013321">
    <property type="entry name" value="Arc_rbn_hlx_hlx"/>
</dbReference>
<gene>
    <name evidence="1" type="ORF">JKX24_10850</name>
</gene>
<evidence type="ECO:0000313" key="2">
    <source>
        <dbReference type="Proteomes" id="UP000596176"/>
    </source>
</evidence>
<dbReference type="GO" id="GO:0006355">
    <property type="term" value="P:regulation of DNA-templated transcription"/>
    <property type="evidence" value="ECO:0007669"/>
    <property type="project" value="InterPro"/>
</dbReference>
<organism evidence="1 2">
    <name type="scientific">Serratia proteamaculans</name>
    <dbReference type="NCBI Taxonomy" id="28151"/>
    <lineage>
        <taxon>Bacteria</taxon>
        <taxon>Pseudomonadati</taxon>
        <taxon>Pseudomonadota</taxon>
        <taxon>Gammaproteobacteria</taxon>
        <taxon>Enterobacterales</taxon>
        <taxon>Yersiniaceae</taxon>
        <taxon>Serratia</taxon>
    </lineage>
</organism>
<reference evidence="1 2" key="1">
    <citation type="submission" date="2021-01" db="EMBL/GenBank/DDBJ databases">
        <title>Chromosome sequence of Serratia proteamaculans strain 94 rif-r, isolated from spoiled beef.</title>
        <authorList>
            <person name="Zaytseva Y.V."/>
            <person name="Iablokov S.N."/>
            <person name="Klyukina A."/>
        </authorList>
    </citation>
    <scope>NUCLEOTIDE SEQUENCE [LARGE SCALE GENOMIC DNA]</scope>
    <source>
        <strain evidence="1 2">94 rif-r</strain>
    </source>
</reference>
<evidence type="ECO:0000313" key="1">
    <source>
        <dbReference type="EMBL" id="QQX55468.1"/>
    </source>
</evidence>
<dbReference type="RefSeq" id="WP_085115185.1">
    <property type="nucleotide sequence ID" value="NZ_CAMIQX010000004.1"/>
</dbReference>
<dbReference type="CDD" id="cd22233">
    <property type="entry name" value="RHH_CopAso-like"/>
    <property type="match status" value="1"/>
</dbReference>
<dbReference type="GeneID" id="83696835"/>
<sequence>MSVMSVRLPEDLSEQLEALAKATGRTKSFLAGQAIRDFISREAWQIAETQQAILEAEKGDFVSDDEMQARFKRMGVMNNDEN</sequence>
<dbReference type="PANTHER" id="PTHR40688">
    <property type="match status" value="1"/>
</dbReference>